<dbReference type="Gene3D" id="3.40.35.10">
    <property type="entry name" value="Phosphotransferase system, sorbose subfamily IIB component"/>
    <property type="match status" value="1"/>
</dbReference>
<keyword evidence="5" id="KW-0808">Transferase</keyword>
<accession>A0A956SC56</accession>
<protein>
    <submittedName>
        <fullName evidence="9">PTS sugar transporter subunit IIB</fullName>
    </submittedName>
</protein>
<evidence type="ECO:0000256" key="5">
    <source>
        <dbReference type="ARBA" id="ARBA00022679"/>
    </source>
</evidence>
<dbReference type="GO" id="GO:0016301">
    <property type="term" value="F:kinase activity"/>
    <property type="evidence" value="ECO:0007669"/>
    <property type="project" value="UniProtKB-KW"/>
</dbReference>
<name>A0A956SC56_UNCEI</name>
<dbReference type="AlphaFoldDB" id="A0A956SC56"/>
<organism evidence="9 10">
    <name type="scientific">Eiseniibacteriota bacterium</name>
    <dbReference type="NCBI Taxonomy" id="2212470"/>
    <lineage>
        <taxon>Bacteria</taxon>
        <taxon>Candidatus Eiseniibacteriota</taxon>
    </lineage>
</organism>
<keyword evidence="6" id="KW-0598">Phosphotransferase system</keyword>
<evidence type="ECO:0000256" key="3">
    <source>
        <dbReference type="ARBA" id="ARBA00022490"/>
    </source>
</evidence>
<dbReference type="GO" id="GO:0008982">
    <property type="term" value="F:protein-N(PI)-phosphohistidine-sugar phosphotransferase activity"/>
    <property type="evidence" value="ECO:0007669"/>
    <property type="project" value="InterPro"/>
</dbReference>
<dbReference type="Proteomes" id="UP000739538">
    <property type="component" value="Unassembled WGS sequence"/>
</dbReference>
<dbReference type="GO" id="GO:0009401">
    <property type="term" value="P:phosphoenolpyruvate-dependent sugar phosphotransferase system"/>
    <property type="evidence" value="ECO:0007669"/>
    <property type="project" value="UniProtKB-KW"/>
</dbReference>
<evidence type="ECO:0000313" key="10">
    <source>
        <dbReference type="Proteomes" id="UP000739538"/>
    </source>
</evidence>
<evidence type="ECO:0000256" key="4">
    <source>
        <dbReference type="ARBA" id="ARBA00022597"/>
    </source>
</evidence>
<keyword evidence="2" id="KW-0813">Transport</keyword>
<keyword evidence="3" id="KW-0963">Cytoplasm</keyword>
<dbReference type="SUPFAM" id="SSF52728">
    <property type="entry name" value="PTS IIb component"/>
    <property type="match status" value="1"/>
</dbReference>
<evidence type="ECO:0000256" key="7">
    <source>
        <dbReference type="ARBA" id="ARBA00022777"/>
    </source>
</evidence>
<dbReference type="InterPro" id="IPR004720">
    <property type="entry name" value="PTS_IIB_sorbose-sp"/>
</dbReference>
<evidence type="ECO:0000256" key="6">
    <source>
        <dbReference type="ARBA" id="ARBA00022683"/>
    </source>
</evidence>
<comment type="subcellular location">
    <subcellularLocation>
        <location evidence="1">Cytoplasm</location>
    </subcellularLocation>
</comment>
<dbReference type="InterPro" id="IPR036667">
    <property type="entry name" value="PTS_IIB_sorbose-sp_sf"/>
</dbReference>
<evidence type="ECO:0000259" key="8">
    <source>
        <dbReference type="PROSITE" id="PS51101"/>
    </source>
</evidence>
<keyword evidence="4 9" id="KW-0762">Sugar transport</keyword>
<keyword evidence="7" id="KW-0418">Kinase</keyword>
<evidence type="ECO:0000256" key="1">
    <source>
        <dbReference type="ARBA" id="ARBA00004496"/>
    </source>
</evidence>
<evidence type="ECO:0000256" key="2">
    <source>
        <dbReference type="ARBA" id="ARBA00022448"/>
    </source>
</evidence>
<feature type="domain" description="PTS EIIB type-4" evidence="8">
    <location>
        <begin position="8"/>
        <end position="171"/>
    </location>
</feature>
<evidence type="ECO:0000313" key="9">
    <source>
        <dbReference type="EMBL" id="MCA9755030.1"/>
    </source>
</evidence>
<proteinExistence type="predicted"/>
<dbReference type="GO" id="GO:0005737">
    <property type="term" value="C:cytoplasm"/>
    <property type="evidence" value="ECO:0007669"/>
    <property type="project" value="UniProtKB-SubCell"/>
</dbReference>
<dbReference type="EMBL" id="JAGQHS010000014">
    <property type="protein sequence ID" value="MCA9755030.1"/>
    <property type="molecule type" value="Genomic_DNA"/>
</dbReference>
<reference evidence="9" key="1">
    <citation type="submission" date="2020-04" db="EMBL/GenBank/DDBJ databases">
        <authorList>
            <person name="Zhang T."/>
        </authorList>
    </citation>
    <scope>NUCLEOTIDE SEQUENCE</scope>
    <source>
        <strain evidence="9">HKST-UBA02</strain>
    </source>
</reference>
<gene>
    <name evidence="9" type="ORF">KDA27_04445</name>
</gene>
<reference evidence="9" key="2">
    <citation type="journal article" date="2021" name="Microbiome">
        <title>Successional dynamics and alternative stable states in a saline activated sludge microbial community over 9 years.</title>
        <authorList>
            <person name="Wang Y."/>
            <person name="Ye J."/>
            <person name="Ju F."/>
            <person name="Liu L."/>
            <person name="Boyd J.A."/>
            <person name="Deng Y."/>
            <person name="Parks D.H."/>
            <person name="Jiang X."/>
            <person name="Yin X."/>
            <person name="Woodcroft B.J."/>
            <person name="Tyson G.W."/>
            <person name="Hugenholtz P."/>
            <person name="Polz M.F."/>
            <person name="Zhang T."/>
        </authorList>
    </citation>
    <scope>NUCLEOTIDE SEQUENCE</scope>
    <source>
        <strain evidence="9">HKST-UBA02</strain>
    </source>
</reference>
<sequence length="171" mass="18409">MPTLPGEGREAYLLFRVDDRLLHGQVTLGWGLRLGPKRYLIADDALAGDPITRRLYEAMTPEGSSTEVTSLVSLALGDDPAASVRRTILLVRDLAGAAHLLRAGVPGPLNLGGIHAHPGAVEILPFLHLDPDELRLALELIEEGYELEARELPEAESISGEALRARLAEAV</sequence>
<dbReference type="Pfam" id="PF03830">
    <property type="entry name" value="PTSIIB_sorb"/>
    <property type="match status" value="1"/>
</dbReference>
<comment type="caution">
    <text evidence="9">The sequence shown here is derived from an EMBL/GenBank/DDBJ whole genome shotgun (WGS) entry which is preliminary data.</text>
</comment>
<dbReference type="PROSITE" id="PS51101">
    <property type="entry name" value="PTS_EIIB_TYPE_4"/>
    <property type="match status" value="1"/>
</dbReference>